<dbReference type="EMBL" id="VSSQ01005891">
    <property type="protein sequence ID" value="MPM30793.1"/>
    <property type="molecule type" value="Genomic_DNA"/>
</dbReference>
<comment type="caution">
    <text evidence="3">The sequence shown here is derived from an EMBL/GenBank/DDBJ whole genome shotgun (WGS) entry which is preliminary data.</text>
</comment>
<keyword evidence="1" id="KW-0238">DNA-binding</keyword>
<accession>A0A644YWF7</accession>
<dbReference type="Gene3D" id="1.10.357.10">
    <property type="entry name" value="Tetracycline Repressor, domain 2"/>
    <property type="match status" value="1"/>
</dbReference>
<dbReference type="SUPFAM" id="SSF48498">
    <property type="entry name" value="Tetracyclin repressor-like, C-terminal domain"/>
    <property type="match status" value="1"/>
</dbReference>
<organism evidence="3">
    <name type="scientific">bioreactor metagenome</name>
    <dbReference type="NCBI Taxonomy" id="1076179"/>
    <lineage>
        <taxon>unclassified sequences</taxon>
        <taxon>metagenomes</taxon>
        <taxon>ecological metagenomes</taxon>
    </lineage>
</organism>
<evidence type="ECO:0000259" key="2">
    <source>
        <dbReference type="PROSITE" id="PS50977"/>
    </source>
</evidence>
<dbReference type="InterPro" id="IPR009057">
    <property type="entry name" value="Homeodomain-like_sf"/>
</dbReference>
<dbReference type="PANTHER" id="PTHR43479">
    <property type="entry name" value="ACREF/ENVCD OPERON REPRESSOR-RELATED"/>
    <property type="match status" value="1"/>
</dbReference>
<gene>
    <name evidence="3" type="ORF">SDC9_77343</name>
</gene>
<dbReference type="PROSITE" id="PS50977">
    <property type="entry name" value="HTH_TETR_2"/>
    <property type="match status" value="1"/>
</dbReference>
<feature type="domain" description="HTH tetR-type" evidence="2">
    <location>
        <begin position="1"/>
        <end position="61"/>
    </location>
</feature>
<reference evidence="3" key="1">
    <citation type="submission" date="2019-08" db="EMBL/GenBank/DDBJ databases">
        <authorList>
            <person name="Kucharzyk K."/>
            <person name="Murdoch R.W."/>
            <person name="Higgins S."/>
            <person name="Loffler F."/>
        </authorList>
    </citation>
    <scope>NUCLEOTIDE SEQUENCE</scope>
</reference>
<dbReference type="SUPFAM" id="SSF46689">
    <property type="entry name" value="Homeodomain-like"/>
    <property type="match status" value="1"/>
</dbReference>
<dbReference type="GO" id="GO:0003677">
    <property type="term" value="F:DNA binding"/>
    <property type="evidence" value="ECO:0007669"/>
    <property type="project" value="UniProtKB-KW"/>
</dbReference>
<dbReference type="InterPro" id="IPR001647">
    <property type="entry name" value="HTH_TetR"/>
</dbReference>
<sequence>MDIRTRILENSLELFMNRGCKSVTMDDIVAENGISKRTLYEHFSDKSSLLEECLILSERKTKCFLDEFKNETDNILSRLLVMHDAQTDVMINLRLNFFTELKKFYPSIYDNLVKRMIKFHLDVTHSGIIKGQNQGLFRKDIDVELVSKIIIELGNTMGNEDTFPFKSYGRKKLFKELLINYFRGIATQKGIDIIDEYLNKQQNGL</sequence>
<name>A0A644YWF7_9ZZZZ</name>
<dbReference type="AlphaFoldDB" id="A0A644YWF7"/>
<dbReference type="Pfam" id="PF00440">
    <property type="entry name" value="TetR_N"/>
    <property type="match status" value="1"/>
</dbReference>
<dbReference type="PANTHER" id="PTHR43479:SF21">
    <property type="entry name" value="TRANSCRIPTIONAL REGULATOR, TETR FAMILY"/>
    <property type="match status" value="1"/>
</dbReference>
<evidence type="ECO:0000256" key="1">
    <source>
        <dbReference type="ARBA" id="ARBA00023125"/>
    </source>
</evidence>
<protein>
    <recommendedName>
        <fullName evidence="2">HTH tetR-type domain-containing protein</fullName>
    </recommendedName>
</protein>
<evidence type="ECO:0000313" key="3">
    <source>
        <dbReference type="EMBL" id="MPM30793.1"/>
    </source>
</evidence>
<proteinExistence type="predicted"/>
<dbReference type="InterPro" id="IPR050624">
    <property type="entry name" value="HTH-type_Tx_Regulator"/>
</dbReference>
<dbReference type="PRINTS" id="PR00455">
    <property type="entry name" value="HTHTETR"/>
</dbReference>
<dbReference type="InterPro" id="IPR036271">
    <property type="entry name" value="Tet_transcr_reg_TetR-rel_C_sf"/>
</dbReference>